<accession>A0A8K1GWY8</accession>
<evidence type="ECO:0000313" key="2">
    <source>
        <dbReference type="EMBL" id="TRZ25658.1"/>
    </source>
</evidence>
<feature type="non-terminal residue" evidence="2">
    <location>
        <position position="1"/>
    </location>
</feature>
<dbReference type="AlphaFoldDB" id="A0A8K1GWY8"/>
<comment type="caution">
    <text evidence="2">The sequence shown here is derived from an EMBL/GenBank/DDBJ whole genome shotgun (WGS) entry which is preliminary data.</text>
</comment>
<feature type="non-terminal residue" evidence="2">
    <location>
        <position position="108"/>
    </location>
</feature>
<reference evidence="2" key="1">
    <citation type="submission" date="2019-04" db="EMBL/GenBank/DDBJ databases">
        <title>Genome assembly of Zosterops borbonicus 15179.</title>
        <authorList>
            <person name="Leroy T."/>
            <person name="Anselmetti Y."/>
            <person name="Tilak M.-K."/>
            <person name="Nabholz B."/>
        </authorList>
    </citation>
    <scope>NUCLEOTIDE SEQUENCE</scope>
    <source>
        <strain evidence="2">HGM_15179</strain>
        <tissue evidence="2">Muscle</tissue>
    </source>
</reference>
<evidence type="ECO:0000256" key="1">
    <source>
        <dbReference type="SAM" id="MobiDB-lite"/>
    </source>
</evidence>
<dbReference type="EMBL" id="SWJQ01000023">
    <property type="protein sequence ID" value="TRZ25658.1"/>
    <property type="molecule type" value="Genomic_DNA"/>
</dbReference>
<name>A0A8K1GWY8_9PASS</name>
<protein>
    <submittedName>
        <fullName evidence="2">Uncharacterized protein</fullName>
    </submittedName>
</protein>
<feature type="compositionally biased region" description="Low complexity" evidence="1">
    <location>
        <begin position="77"/>
        <end position="91"/>
    </location>
</feature>
<gene>
    <name evidence="2" type="ORF">HGM15179_001469</name>
</gene>
<keyword evidence="3" id="KW-1185">Reference proteome</keyword>
<organism evidence="2 3">
    <name type="scientific">Zosterops borbonicus</name>
    <dbReference type="NCBI Taxonomy" id="364589"/>
    <lineage>
        <taxon>Eukaryota</taxon>
        <taxon>Metazoa</taxon>
        <taxon>Chordata</taxon>
        <taxon>Craniata</taxon>
        <taxon>Vertebrata</taxon>
        <taxon>Euteleostomi</taxon>
        <taxon>Archelosauria</taxon>
        <taxon>Archosauria</taxon>
        <taxon>Dinosauria</taxon>
        <taxon>Saurischia</taxon>
        <taxon>Theropoda</taxon>
        <taxon>Coelurosauria</taxon>
        <taxon>Aves</taxon>
        <taxon>Neognathae</taxon>
        <taxon>Neoaves</taxon>
        <taxon>Telluraves</taxon>
        <taxon>Australaves</taxon>
        <taxon>Passeriformes</taxon>
        <taxon>Sylvioidea</taxon>
        <taxon>Zosteropidae</taxon>
        <taxon>Zosterops</taxon>
    </lineage>
</organism>
<feature type="compositionally biased region" description="Gly residues" evidence="1">
    <location>
        <begin position="92"/>
        <end position="108"/>
    </location>
</feature>
<sequence>SRLKGAKLTGNSPCLSGRLCFPPAGGGGLGCRRTRRGREPRSCGDRPGQRPPAGGGGEGGRQPRHRGPAPGTRSLQRPTGAARAPGAPPGRAGRGAPSGEGGTERGGG</sequence>
<dbReference type="Proteomes" id="UP000796761">
    <property type="component" value="Unassembled WGS sequence"/>
</dbReference>
<feature type="region of interest" description="Disordered" evidence="1">
    <location>
        <begin position="1"/>
        <end position="108"/>
    </location>
</feature>
<proteinExistence type="predicted"/>
<evidence type="ECO:0000313" key="3">
    <source>
        <dbReference type="Proteomes" id="UP000796761"/>
    </source>
</evidence>
<feature type="compositionally biased region" description="Basic and acidic residues" evidence="1">
    <location>
        <begin position="37"/>
        <end position="48"/>
    </location>
</feature>